<evidence type="ECO:0000313" key="3">
    <source>
        <dbReference type="EMBL" id="MBA8794754.1"/>
    </source>
</evidence>
<name>A0A7W3IT32_9ACTN</name>
<proteinExistence type="predicted"/>
<feature type="region of interest" description="Disordered" evidence="1">
    <location>
        <begin position="169"/>
        <end position="201"/>
    </location>
</feature>
<evidence type="ECO:0000259" key="2">
    <source>
        <dbReference type="Pfam" id="PF13302"/>
    </source>
</evidence>
<comment type="caution">
    <text evidence="3">The sequence shown here is derived from an EMBL/GenBank/DDBJ whole genome shotgun (WGS) entry which is preliminary data.</text>
</comment>
<reference evidence="3 4" key="1">
    <citation type="submission" date="2020-07" db="EMBL/GenBank/DDBJ databases">
        <title>Sequencing the genomes of 1000 actinobacteria strains.</title>
        <authorList>
            <person name="Klenk H.-P."/>
        </authorList>
    </citation>
    <scope>NUCLEOTIDE SEQUENCE [LARGE SCALE GENOMIC DNA]</scope>
    <source>
        <strain evidence="3 4">DSM 100723</strain>
    </source>
</reference>
<gene>
    <name evidence="3" type="ORF">FHX74_002373</name>
</gene>
<dbReference type="InterPro" id="IPR000182">
    <property type="entry name" value="GNAT_dom"/>
</dbReference>
<evidence type="ECO:0000313" key="4">
    <source>
        <dbReference type="Proteomes" id="UP000523079"/>
    </source>
</evidence>
<dbReference type="InterPro" id="IPR016181">
    <property type="entry name" value="Acyl_CoA_acyltransferase"/>
</dbReference>
<evidence type="ECO:0000256" key="1">
    <source>
        <dbReference type="SAM" id="MobiDB-lite"/>
    </source>
</evidence>
<keyword evidence="4" id="KW-1185">Reference proteome</keyword>
<dbReference type="EMBL" id="JACGWT010000003">
    <property type="protein sequence ID" value="MBA8794754.1"/>
    <property type="molecule type" value="Genomic_DNA"/>
</dbReference>
<dbReference type="AlphaFoldDB" id="A0A7W3IT32"/>
<dbReference type="Gene3D" id="3.40.630.30">
    <property type="match status" value="1"/>
</dbReference>
<dbReference type="Proteomes" id="UP000523079">
    <property type="component" value="Unassembled WGS sequence"/>
</dbReference>
<accession>A0A7W3IT32</accession>
<keyword evidence="3" id="KW-0808">Transferase</keyword>
<dbReference type="GO" id="GO:0016747">
    <property type="term" value="F:acyltransferase activity, transferring groups other than amino-acyl groups"/>
    <property type="evidence" value="ECO:0007669"/>
    <property type="project" value="InterPro"/>
</dbReference>
<feature type="domain" description="N-acetyltransferase" evidence="2">
    <location>
        <begin position="8"/>
        <end position="152"/>
    </location>
</feature>
<organism evidence="3 4">
    <name type="scientific">Microlunatus kandeliicorticis</name>
    <dbReference type="NCBI Taxonomy" id="1759536"/>
    <lineage>
        <taxon>Bacteria</taxon>
        <taxon>Bacillati</taxon>
        <taxon>Actinomycetota</taxon>
        <taxon>Actinomycetes</taxon>
        <taxon>Propionibacteriales</taxon>
        <taxon>Propionibacteriaceae</taxon>
        <taxon>Microlunatus</taxon>
    </lineage>
</organism>
<dbReference type="Pfam" id="PF13302">
    <property type="entry name" value="Acetyltransf_3"/>
    <property type="match status" value="1"/>
</dbReference>
<dbReference type="PANTHER" id="PTHR43792:SF16">
    <property type="entry name" value="N-ACETYLTRANSFERASE DOMAIN-CONTAINING PROTEIN"/>
    <property type="match status" value="1"/>
</dbReference>
<protein>
    <submittedName>
        <fullName evidence="3">RimJ/RimL family protein N-acetyltransferase</fullName>
    </submittedName>
</protein>
<sequence length="201" mass="21795">MTTVETPRLVLRHPCLNDEEAMVDVWTDAAVARFMDDFGPRTPTQVATWLREVCRTPEPHAGDRPGAVQFSVVERTNDVCAGWLGLGESTRCVAEWDFGYALRPGRRGLGFMGEALDAAIAACRSSFGIETFWGECHASNVASAATMLAAGLTEVECGDVGSRRFVTHPDLTTGQELQEKRHRHPAILKTSVGDAGPLSHA</sequence>
<dbReference type="RefSeq" id="WP_182560299.1">
    <property type="nucleotide sequence ID" value="NZ_JACGWT010000003.1"/>
</dbReference>
<dbReference type="InterPro" id="IPR051531">
    <property type="entry name" value="N-acetyltransferase"/>
</dbReference>
<dbReference type="PANTHER" id="PTHR43792">
    <property type="entry name" value="GNAT FAMILY, PUTATIVE (AFU_ORTHOLOGUE AFUA_3G00765)-RELATED-RELATED"/>
    <property type="match status" value="1"/>
</dbReference>
<dbReference type="SUPFAM" id="SSF55729">
    <property type="entry name" value="Acyl-CoA N-acyltransferases (Nat)"/>
    <property type="match status" value="1"/>
</dbReference>